<gene>
    <name evidence="10" type="ORF">JI741_08015</name>
</gene>
<evidence type="ECO:0000256" key="7">
    <source>
        <dbReference type="PROSITE-ProRule" id="PRU00339"/>
    </source>
</evidence>
<evidence type="ECO:0000259" key="9">
    <source>
        <dbReference type="PROSITE" id="PS50109"/>
    </source>
</evidence>
<sequence>MKYYLAILALLALSVGYSQENLRNVDSLKAEVASLPMDTNRVLRLCDVSHSYHAVDVDSSLHYAEKALELSKQLRYKNGMAWSNLLIGQTYSRRNLVAQAISCYQRSIDIADSVNNKTVMCRALGNIGWCMFDLEDYYRAIDYFKRALSFQEALGKQDPYFVTLKINIGQTYLANRQFGEAEKYLNTVFAYDRLEIPNYGYLLNMLSALRIEQRQYAIADSILNTVWKLISPLPDKIDKADNRYYFAKLKLAQGDAQSAFVYAEEAHHYYVQIGSKADMERIYALLSVIESERGRTKQALSYLLKSNELRDSVHSSRAKYSEYLFNSREQNRKALLQEKDKELLQAEKKNQQLLGIGLLSISIGIIACLLFFVWQRQQTYKKVLALNEKLSVLNDELVKKEAAIAHQNYLLRETNDSKDKLFSIIGHDLRSPINSLMGLMDLLSNHYDLLTPDERHKYLGDLNRSLKNLNNLTGNLLEWSFSQTNALNFIPEIFDVGLALKESEELFSDVAHVKKIVIVNEVKTELLVWAHPHSIRTIIRNLLSNAIKFTREGGQVTLNAEFVDGFVRVGVIDNGVGIREGIMNRLFEIGDKRSTPGTANEKGSGLGLLLCKEFVEKNGGTIEVRTAVGKGSAFYFTVPMP</sequence>
<dbReference type="SMART" id="SM00028">
    <property type="entry name" value="TPR"/>
    <property type="match status" value="3"/>
</dbReference>
<dbReference type="Pfam" id="PF02518">
    <property type="entry name" value="HATPase_c"/>
    <property type="match status" value="1"/>
</dbReference>
<reference evidence="10 11" key="1">
    <citation type="submission" date="2021-01" db="EMBL/GenBank/DDBJ databases">
        <title>Chryseolinea sp. Jin1 Genome sequencing and assembly.</title>
        <authorList>
            <person name="Kim I."/>
        </authorList>
    </citation>
    <scope>NUCLEOTIDE SEQUENCE [LARGE SCALE GENOMIC DNA]</scope>
    <source>
        <strain evidence="10 11">Jin1</strain>
    </source>
</reference>
<keyword evidence="5 10" id="KW-0418">Kinase</keyword>
<evidence type="ECO:0000256" key="8">
    <source>
        <dbReference type="SAM" id="Phobius"/>
    </source>
</evidence>
<dbReference type="RefSeq" id="WP_202008521.1">
    <property type="nucleotide sequence ID" value="NZ_JAERRB010000002.1"/>
</dbReference>
<dbReference type="CDD" id="cd00075">
    <property type="entry name" value="HATPase"/>
    <property type="match status" value="1"/>
</dbReference>
<keyword evidence="11" id="KW-1185">Reference proteome</keyword>
<proteinExistence type="predicted"/>
<dbReference type="EC" id="2.7.13.3" evidence="2"/>
<dbReference type="PRINTS" id="PR00344">
    <property type="entry name" value="BCTRLSENSOR"/>
</dbReference>
<dbReference type="InterPro" id="IPR005467">
    <property type="entry name" value="His_kinase_dom"/>
</dbReference>
<dbReference type="Pfam" id="PF13181">
    <property type="entry name" value="TPR_8"/>
    <property type="match status" value="1"/>
</dbReference>
<dbReference type="PROSITE" id="PS50005">
    <property type="entry name" value="TPR"/>
    <property type="match status" value="1"/>
</dbReference>
<dbReference type="InterPro" id="IPR003661">
    <property type="entry name" value="HisK_dim/P_dom"/>
</dbReference>
<keyword evidence="4" id="KW-0808">Transferase</keyword>
<dbReference type="Proteomes" id="UP000613030">
    <property type="component" value="Unassembled WGS sequence"/>
</dbReference>
<evidence type="ECO:0000256" key="1">
    <source>
        <dbReference type="ARBA" id="ARBA00000085"/>
    </source>
</evidence>
<feature type="domain" description="Histidine kinase" evidence="9">
    <location>
        <begin position="424"/>
        <end position="641"/>
    </location>
</feature>
<keyword evidence="8" id="KW-1133">Transmembrane helix</keyword>
<dbReference type="SUPFAM" id="SSF47384">
    <property type="entry name" value="Homodimeric domain of signal transducing histidine kinase"/>
    <property type="match status" value="1"/>
</dbReference>
<evidence type="ECO:0000256" key="3">
    <source>
        <dbReference type="ARBA" id="ARBA00022553"/>
    </source>
</evidence>
<dbReference type="GO" id="GO:0016301">
    <property type="term" value="F:kinase activity"/>
    <property type="evidence" value="ECO:0007669"/>
    <property type="project" value="UniProtKB-KW"/>
</dbReference>
<keyword evidence="8" id="KW-0812">Transmembrane</keyword>
<name>A0ABS1KPJ8_9BACT</name>
<keyword evidence="8" id="KW-0472">Membrane</keyword>
<dbReference type="InterPro" id="IPR011990">
    <property type="entry name" value="TPR-like_helical_dom_sf"/>
</dbReference>
<accession>A0ABS1KPJ8</accession>
<dbReference type="InterPro" id="IPR004358">
    <property type="entry name" value="Sig_transdc_His_kin-like_C"/>
</dbReference>
<dbReference type="Pfam" id="PF00512">
    <property type="entry name" value="HisKA"/>
    <property type="match status" value="1"/>
</dbReference>
<keyword evidence="6" id="KW-0902">Two-component regulatory system</keyword>
<dbReference type="Gene3D" id="3.30.565.10">
    <property type="entry name" value="Histidine kinase-like ATPase, C-terminal domain"/>
    <property type="match status" value="1"/>
</dbReference>
<dbReference type="PANTHER" id="PTHR43711:SF31">
    <property type="entry name" value="HISTIDINE KINASE"/>
    <property type="match status" value="1"/>
</dbReference>
<comment type="catalytic activity">
    <reaction evidence="1">
        <text>ATP + protein L-histidine = ADP + protein N-phospho-L-histidine.</text>
        <dbReference type="EC" id="2.7.13.3"/>
    </reaction>
</comment>
<dbReference type="SUPFAM" id="SSF55874">
    <property type="entry name" value="ATPase domain of HSP90 chaperone/DNA topoisomerase II/histidine kinase"/>
    <property type="match status" value="1"/>
</dbReference>
<dbReference type="PROSITE" id="PS50109">
    <property type="entry name" value="HIS_KIN"/>
    <property type="match status" value="1"/>
</dbReference>
<evidence type="ECO:0000256" key="4">
    <source>
        <dbReference type="ARBA" id="ARBA00022679"/>
    </source>
</evidence>
<dbReference type="PANTHER" id="PTHR43711">
    <property type="entry name" value="TWO-COMPONENT HISTIDINE KINASE"/>
    <property type="match status" value="1"/>
</dbReference>
<dbReference type="SMART" id="SM00387">
    <property type="entry name" value="HATPase_c"/>
    <property type="match status" value="1"/>
</dbReference>
<dbReference type="InterPro" id="IPR050736">
    <property type="entry name" value="Sensor_HK_Regulatory"/>
</dbReference>
<evidence type="ECO:0000313" key="10">
    <source>
        <dbReference type="EMBL" id="MBL0741162.1"/>
    </source>
</evidence>
<organism evidence="10 11">
    <name type="scientific">Chryseolinea lacunae</name>
    <dbReference type="NCBI Taxonomy" id="2801331"/>
    <lineage>
        <taxon>Bacteria</taxon>
        <taxon>Pseudomonadati</taxon>
        <taxon>Bacteroidota</taxon>
        <taxon>Cytophagia</taxon>
        <taxon>Cytophagales</taxon>
        <taxon>Fulvivirgaceae</taxon>
        <taxon>Chryseolinea</taxon>
    </lineage>
</organism>
<evidence type="ECO:0000256" key="2">
    <source>
        <dbReference type="ARBA" id="ARBA00012438"/>
    </source>
</evidence>
<protein>
    <recommendedName>
        <fullName evidence="2">histidine kinase</fullName>
        <ecNumber evidence="2">2.7.13.3</ecNumber>
    </recommendedName>
</protein>
<dbReference type="Gene3D" id="1.10.287.130">
    <property type="match status" value="1"/>
</dbReference>
<feature type="transmembrane region" description="Helical" evidence="8">
    <location>
        <begin position="353"/>
        <end position="374"/>
    </location>
</feature>
<dbReference type="InterPro" id="IPR003594">
    <property type="entry name" value="HATPase_dom"/>
</dbReference>
<evidence type="ECO:0000256" key="5">
    <source>
        <dbReference type="ARBA" id="ARBA00022777"/>
    </source>
</evidence>
<evidence type="ECO:0000256" key="6">
    <source>
        <dbReference type="ARBA" id="ARBA00023012"/>
    </source>
</evidence>
<dbReference type="SUPFAM" id="SSF48452">
    <property type="entry name" value="TPR-like"/>
    <property type="match status" value="2"/>
</dbReference>
<dbReference type="Gene3D" id="1.25.40.10">
    <property type="entry name" value="Tetratricopeptide repeat domain"/>
    <property type="match status" value="2"/>
</dbReference>
<evidence type="ECO:0000313" key="11">
    <source>
        <dbReference type="Proteomes" id="UP000613030"/>
    </source>
</evidence>
<dbReference type="InterPro" id="IPR036097">
    <property type="entry name" value="HisK_dim/P_sf"/>
</dbReference>
<keyword evidence="7" id="KW-0802">TPR repeat</keyword>
<comment type="caution">
    <text evidence="10">The sequence shown here is derived from an EMBL/GenBank/DDBJ whole genome shotgun (WGS) entry which is preliminary data.</text>
</comment>
<dbReference type="SMART" id="SM00388">
    <property type="entry name" value="HisKA"/>
    <property type="match status" value="1"/>
</dbReference>
<dbReference type="InterPro" id="IPR019734">
    <property type="entry name" value="TPR_rpt"/>
</dbReference>
<keyword evidence="3" id="KW-0597">Phosphoprotein</keyword>
<feature type="repeat" description="TPR" evidence="7">
    <location>
        <begin position="121"/>
        <end position="154"/>
    </location>
</feature>
<dbReference type="EMBL" id="JAERRB010000002">
    <property type="protein sequence ID" value="MBL0741162.1"/>
    <property type="molecule type" value="Genomic_DNA"/>
</dbReference>
<dbReference type="InterPro" id="IPR036890">
    <property type="entry name" value="HATPase_C_sf"/>
</dbReference>
<dbReference type="CDD" id="cd00082">
    <property type="entry name" value="HisKA"/>
    <property type="match status" value="1"/>
</dbReference>